<dbReference type="InterPro" id="IPR028082">
    <property type="entry name" value="Peripla_BP_I"/>
</dbReference>
<comment type="similarity">
    <text evidence="2">Belongs to the bacterial solute-binding protein 2 family.</text>
</comment>
<dbReference type="PROSITE" id="PS51318">
    <property type="entry name" value="TAT"/>
    <property type="match status" value="1"/>
</dbReference>
<evidence type="ECO:0000313" key="7">
    <source>
        <dbReference type="EMBL" id="GAA4111563.1"/>
    </source>
</evidence>
<dbReference type="InterPro" id="IPR006311">
    <property type="entry name" value="TAT_signal"/>
</dbReference>
<dbReference type="PANTHER" id="PTHR46847">
    <property type="entry name" value="D-ALLOSE-BINDING PERIPLASMIC PROTEIN-RELATED"/>
    <property type="match status" value="1"/>
</dbReference>
<proteinExistence type="inferred from homology"/>
<dbReference type="EMBL" id="BAAAZH010000006">
    <property type="protein sequence ID" value="GAA4111563.1"/>
    <property type="molecule type" value="Genomic_DNA"/>
</dbReference>
<dbReference type="PANTHER" id="PTHR46847:SF1">
    <property type="entry name" value="D-ALLOSE-BINDING PERIPLASMIC PROTEIN-RELATED"/>
    <property type="match status" value="1"/>
</dbReference>
<dbReference type="Pfam" id="PF13407">
    <property type="entry name" value="Peripla_BP_4"/>
    <property type="match status" value="1"/>
</dbReference>
<protein>
    <recommendedName>
        <fullName evidence="6">Periplasmic binding protein domain-containing protein</fullName>
    </recommendedName>
</protein>
<keyword evidence="3 5" id="KW-0732">Signal</keyword>
<gene>
    <name evidence="7" type="ORF">GCM10022215_07390</name>
</gene>
<reference evidence="8" key="1">
    <citation type="journal article" date="2019" name="Int. J. Syst. Evol. Microbiol.">
        <title>The Global Catalogue of Microorganisms (GCM) 10K type strain sequencing project: providing services to taxonomists for standard genome sequencing and annotation.</title>
        <authorList>
            <consortium name="The Broad Institute Genomics Platform"/>
            <consortium name="The Broad Institute Genome Sequencing Center for Infectious Disease"/>
            <person name="Wu L."/>
            <person name="Ma J."/>
        </authorList>
    </citation>
    <scope>NUCLEOTIDE SEQUENCE [LARGE SCALE GENOMIC DNA]</scope>
    <source>
        <strain evidence="8">JCM 16703</strain>
    </source>
</reference>
<dbReference type="SUPFAM" id="SSF53822">
    <property type="entry name" value="Periplasmic binding protein-like I"/>
    <property type="match status" value="1"/>
</dbReference>
<feature type="signal peptide" evidence="5">
    <location>
        <begin position="1"/>
        <end position="23"/>
    </location>
</feature>
<dbReference type="CDD" id="cd01536">
    <property type="entry name" value="PBP1_ABC_sugar_binding-like"/>
    <property type="match status" value="1"/>
</dbReference>
<dbReference type="PROSITE" id="PS51257">
    <property type="entry name" value="PROKAR_LIPOPROTEIN"/>
    <property type="match status" value="1"/>
</dbReference>
<evidence type="ECO:0000256" key="4">
    <source>
        <dbReference type="SAM" id="MobiDB-lite"/>
    </source>
</evidence>
<evidence type="ECO:0000256" key="3">
    <source>
        <dbReference type="ARBA" id="ARBA00022729"/>
    </source>
</evidence>
<name>A0ABP7XCI9_9ACTN</name>
<dbReference type="Proteomes" id="UP001501495">
    <property type="component" value="Unassembled WGS sequence"/>
</dbReference>
<keyword evidence="8" id="KW-1185">Reference proteome</keyword>
<feature type="chain" id="PRO_5045397115" description="Periplasmic binding protein domain-containing protein" evidence="5">
    <location>
        <begin position="24"/>
        <end position="389"/>
    </location>
</feature>
<comment type="caution">
    <text evidence="7">The sequence shown here is derived from an EMBL/GenBank/DDBJ whole genome shotgun (WGS) entry which is preliminary data.</text>
</comment>
<accession>A0ABP7XCI9</accession>
<comment type="subcellular location">
    <subcellularLocation>
        <location evidence="1">Cell envelope</location>
    </subcellularLocation>
</comment>
<feature type="compositionally biased region" description="Low complexity" evidence="4">
    <location>
        <begin position="48"/>
        <end position="59"/>
    </location>
</feature>
<evidence type="ECO:0000256" key="2">
    <source>
        <dbReference type="ARBA" id="ARBA00007639"/>
    </source>
</evidence>
<evidence type="ECO:0000256" key="5">
    <source>
        <dbReference type="SAM" id="SignalP"/>
    </source>
</evidence>
<evidence type="ECO:0000313" key="8">
    <source>
        <dbReference type="Proteomes" id="UP001501495"/>
    </source>
</evidence>
<dbReference type="InterPro" id="IPR025997">
    <property type="entry name" value="SBP_2_dom"/>
</dbReference>
<dbReference type="Gene3D" id="3.40.50.2300">
    <property type="match status" value="2"/>
</dbReference>
<dbReference type="RefSeq" id="WP_344731875.1">
    <property type="nucleotide sequence ID" value="NZ_BAAAZH010000006.1"/>
</dbReference>
<feature type="domain" description="Periplasmic binding protein" evidence="6">
    <location>
        <begin position="75"/>
        <end position="303"/>
    </location>
</feature>
<feature type="region of interest" description="Disordered" evidence="4">
    <location>
        <begin position="34"/>
        <end position="61"/>
    </location>
</feature>
<evidence type="ECO:0000259" key="6">
    <source>
        <dbReference type="Pfam" id="PF13407"/>
    </source>
</evidence>
<sequence length="389" mass="41474">MSPLTRRSLLRVGSGTLAAAALAPSVSGCSASADQSTVLARPEPTRSPALPAFDPDAPAGRPAGLPSRIAWANTSDVGIFAALGAGMRTAGEDAGLEYLTANAEGDPQRNADQIRTFLARGIAGMTIQPLNPAAQQPLMQEALDRGVCVVGIINHPCTIQVAARQYDIGLQQGRAAARYIVEELGGRATVFNANLNEIAPQLELRNQGVLAGLEEAGDGVEVIDTYVSSGDQTPERVFALITTELQRHPEIKVVLGVDGFVLPAYRAFQQTGRLTDDMYFASIDGAPEVLELVGQGGPYRAAHAFAWSLMGYGMGRFVADWAAGRPVPRAMVAEATLVDSPAKARRFLADAAAPRATFEDRERYGTYLPLLGNVRFEDADLHWTDEYQP</sequence>
<evidence type="ECO:0000256" key="1">
    <source>
        <dbReference type="ARBA" id="ARBA00004196"/>
    </source>
</evidence>
<organism evidence="7 8">
    <name type="scientific">Nocardioides fonticola</name>
    <dbReference type="NCBI Taxonomy" id="450363"/>
    <lineage>
        <taxon>Bacteria</taxon>
        <taxon>Bacillati</taxon>
        <taxon>Actinomycetota</taxon>
        <taxon>Actinomycetes</taxon>
        <taxon>Propionibacteriales</taxon>
        <taxon>Nocardioidaceae</taxon>
        <taxon>Nocardioides</taxon>
    </lineage>
</organism>